<evidence type="ECO:0000256" key="6">
    <source>
        <dbReference type="HAMAP-Rule" id="MF_00020"/>
    </source>
</evidence>
<comment type="function">
    <text evidence="6">Catalyzes the formation of acetyl phosphate from acetate and ATP. Can also catalyze the reverse reaction.</text>
</comment>
<comment type="subcellular location">
    <subcellularLocation>
        <location evidence="6">Cytoplasm</location>
    </subcellularLocation>
</comment>
<dbReference type="PIRSF" id="PIRSF000722">
    <property type="entry name" value="Acetate_prop_kin"/>
    <property type="match status" value="1"/>
</dbReference>
<comment type="catalytic activity">
    <reaction evidence="6">
        <text>acetate + ATP = acetyl phosphate + ADP</text>
        <dbReference type="Rhea" id="RHEA:11352"/>
        <dbReference type="ChEBI" id="CHEBI:22191"/>
        <dbReference type="ChEBI" id="CHEBI:30089"/>
        <dbReference type="ChEBI" id="CHEBI:30616"/>
        <dbReference type="ChEBI" id="CHEBI:456216"/>
        <dbReference type="EC" id="2.7.2.1"/>
    </reaction>
</comment>
<keyword evidence="6" id="KW-0479">Metal-binding</keyword>
<dbReference type="GO" id="GO:0005524">
    <property type="term" value="F:ATP binding"/>
    <property type="evidence" value="ECO:0007669"/>
    <property type="project" value="UniProtKB-KW"/>
</dbReference>
<keyword evidence="6" id="KW-0963">Cytoplasm</keyword>
<feature type="binding site" evidence="6">
    <location>
        <position position="15"/>
    </location>
    <ligand>
        <name>ATP</name>
        <dbReference type="ChEBI" id="CHEBI:30616"/>
    </ligand>
</feature>
<evidence type="ECO:0000256" key="7">
    <source>
        <dbReference type="RuleBase" id="RU003835"/>
    </source>
</evidence>
<dbReference type="OrthoDB" id="9802453at2"/>
<feature type="binding site" evidence="6">
    <location>
        <position position="8"/>
    </location>
    <ligand>
        <name>Mg(2+)</name>
        <dbReference type="ChEBI" id="CHEBI:18420"/>
    </ligand>
</feature>
<feature type="binding site" evidence="6">
    <location>
        <position position="117"/>
    </location>
    <ligand>
        <name>substrate</name>
    </ligand>
</feature>
<dbReference type="NCBIfam" id="TIGR00016">
    <property type="entry name" value="ackA"/>
    <property type="match status" value="1"/>
</dbReference>
<dbReference type="PRINTS" id="PR00471">
    <property type="entry name" value="ACETATEKNASE"/>
</dbReference>
<dbReference type="GO" id="GO:0005737">
    <property type="term" value="C:cytoplasm"/>
    <property type="evidence" value="ECO:0007669"/>
    <property type="project" value="UniProtKB-SubCell"/>
</dbReference>
<keyword evidence="4 6" id="KW-0418">Kinase</keyword>
<proteinExistence type="inferred from homology"/>
<comment type="cofactor">
    <cofactor evidence="6">
        <name>Mg(2+)</name>
        <dbReference type="ChEBI" id="CHEBI:18420"/>
    </cofactor>
    <cofactor evidence="6">
        <name>Mn(2+)</name>
        <dbReference type="ChEBI" id="CHEBI:29035"/>
    </cofactor>
    <text evidence="6">Mg(2+). Can also accept Mn(2+).</text>
</comment>
<feature type="binding site" evidence="6">
    <location>
        <begin position="356"/>
        <end position="360"/>
    </location>
    <ligand>
        <name>ATP</name>
        <dbReference type="ChEBI" id="CHEBI:30616"/>
    </ligand>
</feature>
<dbReference type="GO" id="GO:0006085">
    <property type="term" value="P:acetyl-CoA biosynthetic process"/>
    <property type="evidence" value="ECO:0007669"/>
    <property type="project" value="UniProtKB-UniRule"/>
</dbReference>
<feature type="binding site" evidence="6">
    <location>
        <begin position="234"/>
        <end position="238"/>
    </location>
    <ligand>
        <name>ATP</name>
        <dbReference type="ChEBI" id="CHEBI:30616"/>
    </ligand>
</feature>
<comment type="caution">
    <text evidence="8">The sequence shown here is derived from an EMBL/GenBank/DDBJ whole genome shotgun (WGS) entry which is preliminary data.</text>
</comment>
<keyword evidence="6" id="KW-0460">Magnesium</keyword>
<feature type="active site" description="Proton donor/acceptor" evidence="6">
    <location>
        <position position="174"/>
    </location>
</feature>
<dbReference type="Gene3D" id="3.30.420.40">
    <property type="match status" value="2"/>
</dbReference>
<keyword evidence="9" id="KW-1185">Reference proteome</keyword>
<dbReference type="EMBL" id="VRSV01000001">
    <property type="protein sequence ID" value="TXK12207.1"/>
    <property type="molecule type" value="Genomic_DNA"/>
</dbReference>
<accession>A0A5C8HZY5</accession>
<keyword evidence="2 6" id="KW-0808">Transferase</keyword>
<dbReference type="GO" id="GO:0000287">
    <property type="term" value="F:magnesium ion binding"/>
    <property type="evidence" value="ECO:0007669"/>
    <property type="project" value="UniProtKB-UniRule"/>
</dbReference>
<gene>
    <name evidence="6" type="primary">ackA</name>
    <name evidence="8" type="ORF">FVP77_01585</name>
</gene>
<evidence type="ECO:0000256" key="2">
    <source>
        <dbReference type="ARBA" id="ARBA00022679"/>
    </source>
</evidence>
<feature type="site" description="Transition state stabilizer" evidence="6">
    <location>
        <position position="267"/>
    </location>
</feature>
<dbReference type="Pfam" id="PF00871">
    <property type="entry name" value="Acetate_kinase"/>
    <property type="match status" value="2"/>
</dbReference>
<dbReference type="HAMAP" id="MF_00020">
    <property type="entry name" value="Acetate_kinase"/>
    <property type="match status" value="1"/>
</dbReference>
<protein>
    <recommendedName>
        <fullName evidence="6">Acetate kinase</fullName>
        <ecNumber evidence="6">2.7.2.1</ecNumber>
    </recommendedName>
    <alternativeName>
        <fullName evidence="6">Acetokinase</fullName>
    </alternativeName>
</protein>
<dbReference type="RefSeq" id="WP_147892948.1">
    <property type="nucleotide sequence ID" value="NZ_BAAANR010000001.1"/>
</dbReference>
<dbReference type="PANTHER" id="PTHR21060:SF15">
    <property type="entry name" value="ACETATE KINASE-RELATED"/>
    <property type="match status" value="1"/>
</dbReference>
<feature type="site" description="Transition state stabilizer" evidence="6">
    <location>
        <position position="206"/>
    </location>
</feature>
<dbReference type="SUPFAM" id="SSF53067">
    <property type="entry name" value="Actin-like ATPase domain"/>
    <property type="match status" value="2"/>
</dbReference>
<dbReference type="InterPro" id="IPR004372">
    <property type="entry name" value="Ac/propionate_kinase"/>
</dbReference>
<comment type="subunit">
    <text evidence="6">Homodimer.</text>
</comment>
<feature type="binding site" evidence="6">
    <location>
        <position position="410"/>
    </location>
    <ligand>
        <name>Mg(2+)</name>
        <dbReference type="ChEBI" id="CHEBI:18420"/>
    </ligand>
</feature>
<keyword evidence="3 6" id="KW-0547">Nucleotide-binding</keyword>
<evidence type="ECO:0000313" key="9">
    <source>
        <dbReference type="Proteomes" id="UP000321034"/>
    </source>
</evidence>
<evidence type="ECO:0000313" key="8">
    <source>
        <dbReference type="EMBL" id="TXK12207.1"/>
    </source>
</evidence>
<feature type="binding site" evidence="6">
    <location>
        <begin position="308"/>
        <end position="310"/>
    </location>
    <ligand>
        <name>ATP</name>
        <dbReference type="ChEBI" id="CHEBI:30616"/>
    </ligand>
</feature>
<evidence type="ECO:0000256" key="3">
    <source>
        <dbReference type="ARBA" id="ARBA00022741"/>
    </source>
</evidence>
<dbReference type="InterPro" id="IPR043129">
    <property type="entry name" value="ATPase_NBD"/>
</dbReference>
<sequence>MSAVLVVNSGSSSLKYQLLDADTEEVLASGLIERIGSSTGSSDDRGIATHTVTSAAFRRAGSALADGPAAAPTVLDATSTIERAIPDHSAAFGVMLDAFAEYGPTLDEYPPVAVGHRVVHGGARFFEPTLITPLVEINIDELSVLAPLHNPANLAGIRAARKAFPDVPHVAVFDTAFHQTLAPAAYTYAIDAALAEAHRIRRYGFHGTSHKFVSEAAAAFLDRPLDELKQIVFHLGNGASAAAIDGGRSVDTSMGLTPLEGLVMGTRSGDLDPAVLFHLARRADMSTGDLDDLLNKRSGMLGLAGVSDMRDIQAGVARGEDAATLAWNVYIHRLRAYAGAYLAQLGGVDVISFTAGVGENAPDVRAGALATLGFAGIEIDHERNAARGRGIRVISTDASPVTVLVVPTNEELEIARQTLAVART</sequence>
<dbReference type="GO" id="GO:0008776">
    <property type="term" value="F:acetate kinase activity"/>
    <property type="evidence" value="ECO:0007669"/>
    <property type="project" value="UniProtKB-UniRule"/>
</dbReference>
<dbReference type="Proteomes" id="UP000321034">
    <property type="component" value="Unassembled WGS sequence"/>
</dbReference>
<dbReference type="UniPathway" id="UPA00340">
    <property type="reaction ID" value="UER00458"/>
</dbReference>
<evidence type="ECO:0000256" key="4">
    <source>
        <dbReference type="ARBA" id="ARBA00022777"/>
    </source>
</evidence>
<dbReference type="PROSITE" id="PS01075">
    <property type="entry name" value="ACETATE_KINASE_1"/>
    <property type="match status" value="1"/>
</dbReference>
<dbReference type="PROSITE" id="PS01076">
    <property type="entry name" value="ACETATE_KINASE_2"/>
    <property type="match status" value="1"/>
</dbReference>
<comment type="similarity">
    <text evidence="1 6 7">Belongs to the acetokinase family.</text>
</comment>
<dbReference type="InterPro" id="IPR000890">
    <property type="entry name" value="Aliphatic_acid_kin_short-chain"/>
</dbReference>
<dbReference type="PANTHER" id="PTHR21060">
    <property type="entry name" value="ACETATE KINASE"/>
    <property type="match status" value="1"/>
</dbReference>
<name>A0A5C8HZY5_9MICO</name>
<evidence type="ECO:0000256" key="1">
    <source>
        <dbReference type="ARBA" id="ARBA00008748"/>
    </source>
</evidence>
<organism evidence="8 9">
    <name type="scientific">Microbacterium hatanonis</name>
    <dbReference type="NCBI Taxonomy" id="404366"/>
    <lineage>
        <taxon>Bacteria</taxon>
        <taxon>Bacillati</taxon>
        <taxon>Actinomycetota</taxon>
        <taxon>Actinomycetes</taxon>
        <taxon>Micrococcales</taxon>
        <taxon>Microbacteriaceae</taxon>
        <taxon>Microbacterium</taxon>
    </lineage>
</organism>
<dbReference type="GO" id="GO:0006083">
    <property type="term" value="P:acetate metabolic process"/>
    <property type="evidence" value="ECO:0007669"/>
    <property type="project" value="TreeGrafter"/>
</dbReference>
<dbReference type="EC" id="2.7.2.1" evidence="6"/>
<reference evidence="8 9" key="1">
    <citation type="submission" date="2019-08" db="EMBL/GenBank/DDBJ databases">
        <authorList>
            <person name="Dong K."/>
        </authorList>
    </citation>
    <scope>NUCLEOTIDE SEQUENCE [LARGE SCALE GENOMIC DNA]</scope>
    <source>
        <strain evidence="8 9">JCM14558</strain>
    </source>
</reference>
<dbReference type="InterPro" id="IPR023865">
    <property type="entry name" value="Aliphatic_acid_kinase_CS"/>
</dbReference>
<comment type="pathway">
    <text evidence="6">Metabolic intermediate biosynthesis; acetyl-CoA biosynthesis; acetyl-CoA from acetate: step 1/2.</text>
</comment>
<dbReference type="CDD" id="cd24010">
    <property type="entry name" value="ASKHA_NBD_AcK_PK"/>
    <property type="match status" value="1"/>
</dbReference>
<evidence type="ECO:0000256" key="5">
    <source>
        <dbReference type="ARBA" id="ARBA00022840"/>
    </source>
</evidence>
<dbReference type="AlphaFoldDB" id="A0A5C8HZY5"/>
<keyword evidence="5 6" id="KW-0067">ATP-binding</keyword>